<comment type="caution">
    <text evidence="1">The sequence shown here is derived from an EMBL/GenBank/DDBJ whole genome shotgun (WGS) entry which is preliminary data.</text>
</comment>
<sequence>MEDTDTNGADLRAITILPPDVDTHTHGAALDVVMVLSTNDDDTAAFAAKLGWRARKRRIELGEL</sequence>
<proteinExistence type="predicted"/>
<dbReference type="AlphaFoldDB" id="A0A0F9EXX8"/>
<gene>
    <name evidence="1" type="ORF">LCGC14_2098190</name>
</gene>
<reference evidence="1" key="1">
    <citation type="journal article" date="2015" name="Nature">
        <title>Complex archaea that bridge the gap between prokaryotes and eukaryotes.</title>
        <authorList>
            <person name="Spang A."/>
            <person name="Saw J.H."/>
            <person name="Jorgensen S.L."/>
            <person name="Zaremba-Niedzwiedzka K."/>
            <person name="Martijn J."/>
            <person name="Lind A.E."/>
            <person name="van Eijk R."/>
            <person name="Schleper C."/>
            <person name="Guy L."/>
            <person name="Ettema T.J."/>
        </authorList>
    </citation>
    <scope>NUCLEOTIDE SEQUENCE</scope>
</reference>
<name>A0A0F9EXX8_9ZZZZ</name>
<protein>
    <submittedName>
        <fullName evidence="1">Uncharacterized protein</fullName>
    </submittedName>
</protein>
<accession>A0A0F9EXX8</accession>
<evidence type="ECO:0000313" key="1">
    <source>
        <dbReference type="EMBL" id="KKL71111.1"/>
    </source>
</evidence>
<organism evidence="1">
    <name type="scientific">marine sediment metagenome</name>
    <dbReference type="NCBI Taxonomy" id="412755"/>
    <lineage>
        <taxon>unclassified sequences</taxon>
        <taxon>metagenomes</taxon>
        <taxon>ecological metagenomes</taxon>
    </lineage>
</organism>
<dbReference type="EMBL" id="LAZR01025687">
    <property type="protein sequence ID" value="KKL71111.1"/>
    <property type="molecule type" value="Genomic_DNA"/>
</dbReference>